<comment type="caution">
    <text evidence="3">Lacks conserved residue(s) required for the propagation of feature annotation.</text>
</comment>
<dbReference type="EMBL" id="AB106274">
    <property type="protein sequence ID" value="BAC77269.2"/>
    <property type="molecule type" value="mRNA"/>
</dbReference>
<dbReference type="Pfam" id="PF03514">
    <property type="entry name" value="GRAS"/>
    <property type="match status" value="1"/>
</dbReference>
<feature type="compositionally biased region" description="Polar residues" evidence="4">
    <location>
        <begin position="35"/>
        <end position="51"/>
    </location>
</feature>
<proteinExistence type="evidence at transcript level"/>
<feature type="short sequence motif" description="VHIID" evidence="3">
    <location>
        <begin position="481"/>
        <end position="485"/>
    </location>
</feature>
<feature type="region of interest" description="SAW" evidence="3">
    <location>
        <begin position="669"/>
        <end position="744"/>
    </location>
</feature>
<reference evidence="5" key="1">
    <citation type="journal article" date="2003" name="J. Biol. Chem.">
        <title>Isolation and characterization of a novel GRAS gene that regulates meiosis-associated gene expression.</title>
        <authorList>
            <person name="Morohashi K."/>
            <person name="Minami M."/>
            <person name="Takase H."/>
            <person name="Hotta Y."/>
            <person name="Hiratsuka K."/>
        </authorList>
    </citation>
    <scope>NUCLEOTIDE SEQUENCE</scope>
</reference>
<evidence type="ECO:0000256" key="1">
    <source>
        <dbReference type="ARBA" id="ARBA00023015"/>
    </source>
</evidence>
<feature type="compositionally biased region" description="Polar residues" evidence="4">
    <location>
        <begin position="334"/>
        <end position="352"/>
    </location>
</feature>
<feature type="compositionally biased region" description="Polar residues" evidence="4">
    <location>
        <begin position="135"/>
        <end position="148"/>
    </location>
</feature>
<gene>
    <name evidence="5" type="primary">LlSCL</name>
</gene>
<feature type="region of interest" description="Leucine repeat I (LRI)" evidence="3">
    <location>
        <begin position="371"/>
        <end position="431"/>
    </location>
</feature>
<keyword evidence="1" id="KW-0805">Transcription regulation</keyword>
<name>Q7X9T5_LILLO</name>
<keyword evidence="2" id="KW-0804">Transcription</keyword>
<evidence type="ECO:0000313" key="5">
    <source>
        <dbReference type="EMBL" id="BAC77269.2"/>
    </source>
</evidence>
<sequence>MVKELKVDDFFTDWDAKNGFELGWPQPGIDHPTNFGDSPNGSAHVSPNGSALVSPDASATSSNGNVSSSTSFEGDDVYADSEIFSDIVLSYINRMLNEEIIDEKLDIFQGHPELEATEKPFYEILGEKYPPPSDQPSMYNNPSPETPDSNIYVKSSSSNSINSVVTSGNWAFGAIELPQNYLIPVDYSSQSSFGSTNSVHNAIEGLGEPTMTNIEARDQFSESMLAEQFMRGVEEARKFLPKEDKLVINLEDNGISLPPKLMYDNGLNEVKEEEKEYTAYGSRGRKNRHSDELDLEEGRSNKQSAVDYTEETLRSEMSDLVLLCPNCDGKEGVSSKTWTQNEATRSPQNGHTRGSGSSKSRGKKPSKTEVVDLRTLLIHCAQTVAIDDRRSANDLLKQIRQHASPFGDGMQRLAHYFADGLEARLAGMGSEKYHSFVAKPVSATDILKAYGLYMSACPFKKVSFYFSTQMILDTTEKASKIHIVDFGIYFGFQWPSFLQRLSKRPGGPPKLRITGIDLPQPGFRPAERIEQTGRRIAEYARSFNVPFEYQGIAAKFETIKIEDLRIAEDEMVVVNCSFSLKNLADETVAEDCPRTRVLSMIRKLNPALFTLGVVNGSYNAPFFVTRFREALFHFSALFDMLEMNTPRKDEQRLLIEQNIFGRDAMNVIACEGTERVERPETYKQWQVRNFRAGFTQLPLDRDIVKKSKCKVKELYHKDFVVDEDGRWLLLGWKGRIIYALSAWTPNSR</sequence>
<feature type="compositionally biased region" description="Basic and acidic residues" evidence="4">
    <location>
        <begin position="289"/>
        <end position="300"/>
    </location>
</feature>
<feature type="compositionally biased region" description="Low complexity" evidence="4">
    <location>
        <begin position="57"/>
        <end position="71"/>
    </location>
</feature>
<accession>Q7X9T5</accession>
<dbReference type="PANTHER" id="PTHR31636">
    <property type="entry name" value="OSJNBA0084A10.13 PROTEIN-RELATED"/>
    <property type="match status" value="1"/>
</dbReference>
<feature type="region of interest" description="Leucine repeat II (LRII)" evidence="3">
    <location>
        <begin position="531"/>
        <end position="563"/>
    </location>
</feature>
<feature type="region of interest" description="VHIID" evidence="3">
    <location>
        <begin position="450"/>
        <end position="515"/>
    </location>
</feature>
<feature type="region of interest" description="Disordered" evidence="4">
    <location>
        <begin position="332"/>
        <end position="367"/>
    </location>
</feature>
<dbReference type="InterPro" id="IPR005202">
    <property type="entry name" value="TF_GRAS"/>
</dbReference>
<protein>
    <submittedName>
        <fullName evidence="5">SCARECROW-like protein</fullName>
    </submittedName>
</protein>
<feature type="region of interest" description="Disordered" evidence="4">
    <location>
        <begin position="125"/>
        <end position="148"/>
    </location>
</feature>
<dbReference type="AlphaFoldDB" id="Q7X9T5"/>
<comment type="similarity">
    <text evidence="3">Belongs to the GRAS family.</text>
</comment>
<evidence type="ECO:0000256" key="3">
    <source>
        <dbReference type="PROSITE-ProRule" id="PRU01191"/>
    </source>
</evidence>
<evidence type="ECO:0000256" key="2">
    <source>
        <dbReference type="ARBA" id="ARBA00023163"/>
    </source>
</evidence>
<evidence type="ECO:0000256" key="4">
    <source>
        <dbReference type="SAM" id="MobiDB-lite"/>
    </source>
</evidence>
<dbReference type="PROSITE" id="PS50985">
    <property type="entry name" value="GRAS"/>
    <property type="match status" value="1"/>
</dbReference>
<organism evidence="5">
    <name type="scientific">Lilium longiflorum</name>
    <name type="common">Trumpet lily</name>
    <dbReference type="NCBI Taxonomy" id="4690"/>
    <lineage>
        <taxon>Eukaryota</taxon>
        <taxon>Viridiplantae</taxon>
        <taxon>Streptophyta</taxon>
        <taxon>Embryophyta</taxon>
        <taxon>Tracheophyta</taxon>
        <taxon>Spermatophyta</taxon>
        <taxon>Magnoliopsida</taxon>
        <taxon>Liliopsida</taxon>
        <taxon>Liliales</taxon>
        <taxon>Liliaceae</taxon>
        <taxon>Lilium</taxon>
    </lineage>
</organism>
<feature type="region of interest" description="Disordered" evidence="4">
    <location>
        <begin position="23"/>
        <end position="72"/>
    </location>
</feature>
<feature type="region of interest" description="Disordered" evidence="4">
    <location>
        <begin position="274"/>
        <end position="310"/>
    </location>
</feature>